<dbReference type="SUPFAM" id="SSF53041">
    <property type="entry name" value="Resolvase-like"/>
    <property type="match status" value="1"/>
</dbReference>
<keyword evidence="1" id="KW-0229">DNA integration</keyword>
<dbReference type="Pfam" id="PF13408">
    <property type="entry name" value="Zn_ribbon_recom"/>
    <property type="match status" value="1"/>
</dbReference>
<dbReference type="Gene3D" id="3.90.1750.20">
    <property type="entry name" value="Putative Large Serine Recombinase, Chain B, Domain 2"/>
    <property type="match status" value="1"/>
</dbReference>
<dbReference type="GO" id="GO:0000150">
    <property type="term" value="F:DNA strand exchange activity"/>
    <property type="evidence" value="ECO:0007669"/>
    <property type="project" value="UniProtKB-KW"/>
</dbReference>
<dbReference type="PANTHER" id="PTHR30461:SF2">
    <property type="entry name" value="SERINE RECOMBINASE PINE-RELATED"/>
    <property type="match status" value="1"/>
</dbReference>
<feature type="domain" description="Resolvase/invertase-type recombinase catalytic" evidence="8">
    <location>
        <begin position="14"/>
        <end position="172"/>
    </location>
</feature>
<evidence type="ECO:0000256" key="2">
    <source>
        <dbReference type="ARBA" id="ARBA00023100"/>
    </source>
</evidence>
<dbReference type="InterPro" id="IPR006119">
    <property type="entry name" value="Resolv_N"/>
</dbReference>
<dbReference type="PROSITE" id="PS51736">
    <property type="entry name" value="RECOMBINASES_3"/>
    <property type="match status" value="1"/>
</dbReference>
<evidence type="ECO:0000259" key="8">
    <source>
        <dbReference type="PROSITE" id="PS51736"/>
    </source>
</evidence>
<keyword evidence="11" id="KW-1185">Reference proteome</keyword>
<keyword evidence="7" id="KW-0175">Coiled coil</keyword>
<dbReference type="GO" id="GO:0015074">
    <property type="term" value="P:DNA integration"/>
    <property type="evidence" value="ECO:0007669"/>
    <property type="project" value="UniProtKB-KW"/>
</dbReference>
<evidence type="ECO:0000256" key="3">
    <source>
        <dbReference type="ARBA" id="ARBA00023125"/>
    </source>
</evidence>
<dbReference type="InterPro" id="IPR036162">
    <property type="entry name" value="Resolvase-like_N_sf"/>
</dbReference>
<feature type="coiled-coil region" evidence="7">
    <location>
        <begin position="386"/>
        <end position="463"/>
    </location>
</feature>
<dbReference type="SMART" id="SM00857">
    <property type="entry name" value="Resolvase"/>
    <property type="match status" value="1"/>
</dbReference>
<dbReference type="InterPro" id="IPR025827">
    <property type="entry name" value="Zn_ribbon_recom_dom"/>
</dbReference>
<dbReference type="InterPro" id="IPR006118">
    <property type="entry name" value="Recombinase_CS"/>
</dbReference>
<dbReference type="Pfam" id="PF00239">
    <property type="entry name" value="Resolvase"/>
    <property type="match status" value="1"/>
</dbReference>
<keyword evidence="4" id="KW-0233">DNA recombination</keyword>
<dbReference type="PROSITE" id="PS00397">
    <property type="entry name" value="RECOMBINASES_1"/>
    <property type="match status" value="1"/>
</dbReference>
<dbReference type="InterPro" id="IPR011109">
    <property type="entry name" value="DNA_bind_recombinase_dom"/>
</dbReference>
<evidence type="ECO:0000256" key="6">
    <source>
        <dbReference type="PROSITE-ProRule" id="PRU10137"/>
    </source>
</evidence>
<dbReference type="Gene3D" id="3.40.50.1390">
    <property type="entry name" value="Resolvase, N-terminal catalytic domain"/>
    <property type="match status" value="1"/>
</dbReference>
<dbReference type="PROSITE" id="PS51737">
    <property type="entry name" value="RECOMBINASE_DNA_BIND"/>
    <property type="match status" value="1"/>
</dbReference>
<evidence type="ECO:0000259" key="9">
    <source>
        <dbReference type="PROSITE" id="PS51737"/>
    </source>
</evidence>
<keyword evidence="3" id="KW-0238">DNA-binding</keyword>
<evidence type="ECO:0000256" key="7">
    <source>
        <dbReference type="SAM" id="Coils"/>
    </source>
</evidence>
<dbReference type="Proteomes" id="UP000663080">
    <property type="component" value="Segment"/>
</dbReference>
<protein>
    <submittedName>
        <fullName evidence="10">Integrase</fullName>
    </submittedName>
</protein>
<accession>A0A873WEF8</accession>
<name>A0A873WEF8_9CAUD</name>
<feature type="domain" description="Recombinase" evidence="9">
    <location>
        <begin position="180"/>
        <end position="296"/>
    </location>
</feature>
<evidence type="ECO:0000313" key="10">
    <source>
        <dbReference type="EMBL" id="QPB09879.1"/>
    </source>
</evidence>
<reference evidence="10" key="1">
    <citation type="submission" date="2020-07" db="EMBL/GenBank/DDBJ databases">
        <title>Complete genome sequence of Streptomyces phage Sentinel.</title>
        <authorList>
            <person name="Talcott A.F."/>
            <person name="Ramsey J."/>
            <person name="Moreland R."/>
            <person name="Hernandez I."/>
            <person name="Clark J.D."/>
            <person name="Liu M."/>
            <person name="Burrowes B."/>
        </authorList>
    </citation>
    <scope>NUCLEOTIDE SEQUENCE</scope>
</reference>
<dbReference type="CDD" id="cd00338">
    <property type="entry name" value="Ser_Recombinase"/>
    <property type="match status" value="1"/>
</dbReference>
<keyword evidence="2" id="KW-0230">DNA invertase</keyword>
<evidence type="ECO:0000256" key="4">
    <source>
        <dbReference type="ARBA" id="ARBA00023172"/>
    </source>
</evidence>
<organism evidence="10 11">
    <name type="scientific">Streptomyces phage Sentinel</name>
    <dbReference type="NCBI Taxonomy" id="2767584"/>
    <lineage>
        <taxon>Viruses</taxon>
        <taxon>Duplodnaviria</taxon>
        <taxon>Heunggongvirae</taxon>
        <taxon>Uroviricota</taxon>
        <taxon>Caudoviricetes</taxon>
        <taxon>Arquatrovirinae</taxon>
        <taxon>Sentinelvirus</taxon>
        <taxon>Sentinelvirus sentinel</taxon>
    </lineage>
</organism>
<evidence type="ECO:0000256" key="1">
    <source>
        <dbReference type="ARBA" id="ARBA00022908"/>
    </source>
</evidence>
<feature type="active site" description="O-(5'-phospho-DNA)-serine intermediate" evidence="5 6">
    <location>
        <position position="22"/>
    </location>
</feature>
<dbReference type="GO" id="GO:0003677">
    <property type="term" value="F:DNA binding"/>
    <property type="evidence" value="ECO:0007669"/>
    <property type="project" value="UniProtKB-KW"/>
</dbReference>
<dbReference type="PANTHER" id="PTHR30461">
    <property type="entry name" value="DNA-INVERTASE FROM LAMBDOID PROPHAGE"/>
    <property type="match status" value="1"/>
</dbReference>
<proteinExistence type="predicted"/>
<sequence length="668" mass="74834">MRTKTLPRQRKALRVAIYLRVSTSKQLDGYGLDVQDERCRAWIEYQLKGTPYTIVDVYTDGGVSGKLAHRDDLDRMTADIEAGLIDVVVFAKLDRIGRTMRNIHRWVYDATDVVADQATGRKVRIATADGRIDSDDQMFGIQLSLLAYMAEVEHALILERTMGGRIKKISGGGWASGTPPYGYMLDDEGEPVVNPTEKELVEKAAELLIDKRMSRGEAAKELNELKYRTRTGKLWEGNNLVLRLRLAVRGYVDFSFSGVNEDGEEITTSYQVELPELLPEGRRKALETALEDMKGTPRTTYSNHLLSGHLISLCGSSRYGAARAQQGDSVYRCSNQATTAEGHTCKQIPAEPTEKFVWDEVAKLLTDPDAIKGLIDDWLGGVPERAESYRARLVEIDDKLNRLRNTRRKKIAALVASLDEDDENDQELINEIKEQIAEKEKELREEQERITEWLEESEQKEAKADTMRAVIDRVGSSLHDLGTAEKKGILELLRVRVQIVGDSVSGQAGGTKDPMLEWHRKNKITIPLAVSDEQWARVEGILAGGRKPKPEDRACFEMLLEKLRNAAGWHDYDRDERMGGKGWGFFYRLARRWFSDGMYAEALEGMGPYVGAAAPSGYTLPPMKIYGAIDDSPEDVVKTEAEERTASTKGIRGTTSGFEFEIASSKTA</sequence>
<dbReference type="EMBL" id="MT701597">
    <property type="protein sequence ID" value="QPB09879.1"/>
    <property type="molecule type" value="Genomic_DNA"/>
</dbReference>
<dbReference type="InterPro" id="IPR038109">
    <property type="entry name" value="DNA_bind_recomb_sf"/>
</dbReference>
<dbReference type="InterPro" id="IPR050639">
    <property type="entry name" value="SSR_resolvase"/>
</dbReference>
<gene>
    <name evidence="10" type="ORF">CPT_Sentinel_045</name>
</gene>
<evidence type="ECO:0000313" key="11">
    <source>
        <dbReference type="Proteomes" id="UP000663080"/>
    </source>
</evidence>
<evidence type="ECO:0000256" key="5">
    <source>
        <dbReference type="PIRSR" id="PIRSR606118-50"/>
    </source>
</evidence>